<evidence type="ECO:0008006" key="3">
    <source>
        <dbReference type="Google" id="ProtNLM"/>
    </source>
</evidence>
<keyword evidence="2" id="KW-1185">Reference proteome</keyword>
<gene>
    <name evidence="1" type="ORF">NCTC11391_00114</name>
</gene>
<organism evidence="1 2">
    <name type="scientific">Streptococcus downei MFe28</name>
    <dbReference type="NCBI Taxonomy" id="764290"/>
    <lineage>
        <taxon>Bacteria</taxon>
        <taxon>Bacillati</taxon>
        <taxon>Bacillota</taxon>
        <taxon>Bacilli</taxon>
        <taxon>Lactobacillales</taxon>
        <taxon>Streptococcaceae</taxon>
        <taxon>Streptococcus</taxon>
    </lineage>
</organism>
<accession>A0A380JBE9</accession>
<evidence type="ECO:0000313" key="1">
    <source>
        <dbReference type="EMBL" id="SUN35139.1"/>
    </source>
</evidence>
<evidence type="ECO:0000313" key="2">
    <source>
        <dbReference type="Proteomes" id="UP000254082"/>
    </source>
</evidence>
<dbReference type="AlphaFoldDB" id="A0A380JBE9"/>
<dbReference type="OrthoDB" id="2241212at2"/>
<protein>
    <recommendedName>
        <fullName evidence="3">SseB protein N-terminal domain-containing protein</fullName>
    </recommendedName>
</protein>
<proteinExistence type="predicted"/>
<dbReference type="Proteomes" id="UP000254082">
    <property type="component" value="Unassembled WGS sequence"/>
</dbReference>
<name>A0A380JBE9_STRDO</name>
<reference evidence="1 2" key="1">
    <citation type="submission" date="2018-06" db="EMBL/GenBank/DDBJ databases">
        <authorList>
            <consortium name="Pathogen Informatics"/>
            <person name="Doyle S."/>
        </authorList>
    </citation>
    <scope>NUCLEOTIDE SEQUENCE [LARGE SCALE GENOMIC DNA]</scope>
    <source>
        <strain evidence="2">NCTC 11391</strain>
    </source>
</reference>
<sequence>MNKFNSELDFALRNFIANPENFLDGLTLVNSLHSIPVIAAAQPYAIAMQGQKVIPVFTNKTDLDNFKKEHPSAKGQDWVERSSINVLEEAVTHRLHGLVFNIKKNGDFANSTIFKSSELVQLINTYTTLLNDVLGEENQERQPMQRQYFVPVIILTSEDGSYQRSYPALAIENETYIPAFSSIPSFAKWYNDGDLGYPFRVAKGLVMTWTMNQIAHPAQGESGVGATKGVVIDPLNENQTLVDWASIEE</sequence>
<dbReference type="EMBL" id="UHFA01000002">
    <property type="protein sequence ID" value="SUN35139.1"/>
    <property type="molecule type" value="Genomic_DNA"/>
</dbReference>
<dbReference type="RefSeq" id="WP_002998586.1">
    <property type="nucleotide sequence ID" value="NZ_UHFA01000002.1"/>
</dbReference>